<sequence length="58" mass="6796">MRQLFIVLEQPHPECECLFGMHHNPQRCRNGKRCEMLDWVFASMVAGSRDGVGYLSWK</sequence>
<reference evidence="1 2" key="1">
    <citation type="journal article" date="2012" name="Genome Biol.">
        <title>The genome of the polar eukaryotic microalga coccomyxa subellipsoidea reveals traits of cold adaptation.</title>
        <authorList>
            <person name="Blanc G."/>
            <person name="Agarkova I."/>
            <person name="Grimwood J."/>
            <person name="Kuo A."/>
            <person name="Brueggeman A."/>
            <person name="Dunigan D."/>
            <person name="Gurnon J."/>
            <person name="Ladunga I."/>
            <person name="Lindquist E."/>
            <person name="Lucas S."/>
            <person name="Pangilinan J."/>
            <person name="Proschold T."/>
            <person name="Salamov A."/>
            <person name="Schmutz J."/>
            <person name="Weeks D."/>
            <person name="Yamada T."/>
            <person name="Claverie J.M."/>
            <person name="Grigoriev I."/>
            <person name="Van Etten J."/>
            <person name="Lomsadze A."/>
            <person name="Borodovsky M."/>
        </authorList>
    </citation>
    <scope>NUCLEOTIDE SEQUENCE [LARGE SCALE GENOMIC DNA]</scope>
    <source>
        <strain evidence="1 2">C-169</strain>
    </source>
</reference>
<evidence type="ECO:0000313" key="1">
    <source>
        <dbReference type="EMBL" id="EIE19037.1"/>
    </source>
</evidence>
<dbReference type="EMBL" id="AGSI01000020">
    <property type="protein sequence ID" value="EIE19037.1"/>
    <property type="molecule type" value="Genomic_DNA"/>
</dbReference>
<dbReference type="Proteomes" id="UP000007264">
    <property type="component" value="Unassembled WGS sequence"/>
</dbReference>
<protein>
    <submittedName>
        <fullName evidence="1">Uncharacterized protein</fullName>
    </submittedName>
</protein>
<dbReference type="KEGG" id="csl:COCSUDRAFT_34342"/>
<dbReference type="AlphaFoldDB" id="I0YKW8"/>
<name>I0YKW8_COCSC</name>
<comment type="caution">
    <text evidence="1">The sequence shown here is derived from an EMBL/GenBank/DDBJ whole genome shotgun (WGS) entry which is preliminary data.</text>
</comment>
<gene>
    <name evidence="1" type="ORF">COCSUDRAFT_34342</name>
</gene>
<proteinExistence type="predicted"/>
<accession>I0YKW8</accession>
<dbReference type="RefSeq" id="XP_005643581.1">
    <property type="nucleotide sequence ID" value="XM_005643524.1"/>
</dbReference>
<organism evidence="1 2">
    <name type="scientific">Coccomyxa subellipsoidea (strain C-169)</name>
    <name type="common">Green microalga</name>
    <dbReference type="NCBI Taxonomy" id="574566"/>
    <lineage>
        <taxon>Eukaryota</taxon>
        <taxon>Viridiplantae</taxon>
        <taxon>Chlorophyta</taxon>
        <taxon>core chlorophytes</taxon>
        <taxon>Trebouxiophyceae</taxon>
        <taxon>Trebouxiophyceae incertae sedis</taxon>
        <taxon>Coccomyxaceae</taxon>
        <taxon>Coccomyxa</taxon>
        <taxon>Coccomyxa subellipsoidea</taxon>
    </lineage>
</organism>
<evidence type="ECO:0000313" key="2">
    <source>
        <dbReference type="Proteomes" id="UP000007264"/>
    </source>
</evidence>
<dbReference type="GeneID" id="17037210"/>
<keyword evidence="2" id="KW-1185">Reference proteome</keyword>